<reference evidence="1" key="1">
    <citation type="journal article" date="2015" name="Nature">
        <title>Complex archaea that bridge the gap between prokaryotes and eukaryotes.</title>
        <authorList>
            <person name="Spang A."/>
            <person name="Saw J.H."/>
            <person name="Jorgensen S.L."/>
            <person name="Zaremba-Niedzwiedzka K."/>
            <person name="Martijn J."/>
            <person name="Lind A.E."/>
            <person name="van Eijk R."/>
            <person name="Schleper C."/>
            <person name="Guy L."/>
            <person name="Ettema T.J."/>
        </authorList>
    </citation>
    <scope>NUCLEOTIDE SEQUENCE</scope>
</reference>
<comment type="caution">
    <text evidence="1">The sequence shown here is derived from an EMBL/GenBank/DDBJ whole genome shotgun (WGS) entry which is preliminary data.</text>
</comment>
<gene>
    <name evidence="1" type="ORF">LCGC14_2743600</name>
</gene>
<dbReference type="AlphaFoldDB" id="A0A0F9BCQ3"/>
<organism evidence="1">
    <name type="scientific">marine sediment metagenome</name>
    <dbReference type="NCBI Taxonomy" id="412755"/>
    <lineage>
        <taxon>unclassified sequences</taxon>
        <taxon>metagenomes</taxon>
        <taxon>ecological metagenomes</taxon>
    </lineage>
</organism>
<evidence type="ECO:0000313" key="1">
    <source>
        <dbReference type="EMBL" id="KKK88394.1"/>
    </source>
</evidence>
<protein>
    <submittedName>
        <fullName evidence="1">Uncharacterized protein</fullName>
    </submittedName>
</protein>
<sequence length="113" mass="12711">MTIKEFEVQKALGLAGEYDLTVNIGPPVRTQEVKVAVEKHTFASVCFRETYTDITDLAGIPWATLKFEVKCVHEVVKLIAAELHLPSVVVNIEMVPRNFSRILVKRLDMGNDK</sequence>
<name>A0A0F9BCQ3_9ZZZZ</name>
<dbReference type="EMBL" id="LAZR01049971">
    <property type="protein sequence ID" value="KKK88394.1"/>
    <property type="molecule type" value="Genomic_DNA"/>
</dbReference>
<proteinExistence type="predicted"/>
<accession>A0A0F9BCQ3</accession>